<evidence type="ECO:0000256" key="7">
    <source>
        <dbReference type="ARBA" id="ARBA00022989"/>
    </source>
</evidence>
<protein>
    <recommendedName>
        <fullName evidence="12">Glycosyltransferase like family 2</fullName>
    </recommendedName>
</protein>
<comment type="pathway">
    <text evidence="2">Lipid metabolism; sphingolipid metabolism.</text>
</comment>
<keyword evidence="4" id="KW-0328">Glycosyltransferase</keyword>
<evidence type="ECO:0000256" key="2">
    <source>
        <dbReference type="ARBA" id="ARBA00004760"/>
    </source>
</evidence>
<keyword evidence="6" id="KW-0812">Transmembrane</keyword>
<name>A0A328NM26_9ACTN</name>
<feature type="region of interest" description="Disordered" evidence="9">
    <location>
        <begin position="1"/>
        <end position="21"/>
    </location>
</feature>
<evidence type="ECO:0000256" key="8">
    <source>
        <dbReference type="ARBA" id="ARBA00023136"/>
    </source>
</evidence>
<dbReference type="Pfam" id="PF13506">
    <property type="entry name" value="Glyco_transf_21"/>
    <property type="match status" value="1"/>
</dbReference>
<dbReference type="GO" id="GO:0016020">
    <property type="term" value="C:membrane"/>
    <property type="evidence" value="ECO:0007669"/>
    <property type="project" value="UniProtKB-SubCell"/>
</dbReference>
<evidence type="ECO:0000256" key="3">
    <source>
        <dbReference type="ARBA" id="ARBA00004991"/>
    </source>
</evidence>
<dbReference type="Proteomes" id="UP000249419">
    <property type="component" value="Unassembled WGS sequence"/>
</dbReference>
<organism evidence="10 11">
    <name type="scientific">Micromonospora saelicesensis</name>
    <dbReference type="NCBI Taxonomy" id="285676"/>
    <lineage>
        <taxon>Bacteria</taxon>
        <taxon>Bacillati</taxon>
        <taxon>Actinomycetota</taxon>
        <taxon>Actinomycetes</taxon>
        <taxon>Micromonosporales</taxon>
        <taxon>Micromonosporaceae</taxon>
        <taxon>Micromonospora</taxon>
    </lineage>
</organism>
<comment type="caution">
    <text evidence="10">The sequence shown here is derived from an EMBL/GenBank/DDBJ whole genome shotgun (WGS) entry which is preliminary data.</text>
</comment>
<evidence type="ECO:0000256" key="1">
    <source>
        <dbReference type="ARBA" id="ARBA00004141"/>
    </source>
</evidence>
<comment type="subcellular location">
    <subcellularLocation>
        <location evidence="1">Membrane</location>
        <topology evidence="1">Multi-pass membrane protein</topology>
    </subcellularLocation>
</comment>
<evidence type="ECO:0008006" key="12">
    <source>
        <dbReference type="Google" id="ProtNLM"/>
    </source>
</evidence>
<evidence type="ECO:0000256" key="9">
    <source>
        <dbReference type="SAM" id="MobiDB-lite"/>
    </source>
</evidence>
<dbReference type="InterPro" id="IPR025993">
    <property type="entry name" value="Ceramide_glucosylTrfase"/>
</dbReference>
<evidence type="ECO:0000313" key="10">
    <source>
        <dbReference type="EMBL" id="RAO31029.1"/>
    </source>
</evidence>
<evidence type="ECO:0000256" key="4">
    <source>
        <dbReference type="ARBA" id="ARBA00022676"/>
    </source>
</evidence>
<dbReference type="Gene3D" id="3.90.550.10">
    <property type="entry name" value="Spore Coat Polysaccharide Biosynthesis Protein SpsA, Chain A"/>
    <property type="match status" value="1"/>
</dbReference>
<sequence length="401" mass="44277">MDSSQAQRYPGSGSRNDPLFDRRKCGQMLLNTDRDPVRHGVAMSSFSPAEDVRCATRRWEVAPEGASTSPARLPMTYVLPLRWHTDTGLAELTDYLRWLGQRVEVLVVDGSPPPLFARHAEAWRGSVRHLPPDPSERGLNGKVLGVHTGVRAAGHEHVVIADDDVRYDESALSAVHRLLGRADLVRPQNYFDPLPWHAWWDTGRTLLNRALGADYPGTLAVRRSTFVAMGGYDRDVLFENLELIRTVRGYGGTEAAPAWLYVRRLPPDAAHFRGQRVRQAYDDLAQPARLLTSLAVLPALAAVVASRRPGLLVGAAAGVVALAETGRRRAGGTRVFPPATVLAAPLWLLERGVCGWLAVTQRLLLGGVRYGDTRIRRAANPAPRNPRLPAILHFWLGQNRR</sequence>
<dbReference type="SUPFAM" id="SSF53448">
    <property type="entry name" value="Nucleotide-diphospho-sugar transferases"/>
    <property type="match status" value="1"/>
</dbReference>
<comment type="pathway">
    <text evidence="3">Sphingolipid metabolism.</text>
</comment>
<dbReference type="EMBL" id="PYAG01000022">
    <property type="protein sequence ID" value="RAO31029.1"/>
    <property type="molecule type" value="Genomic_DNA"/>
</dbReference>
<dbReference type="InterPro" id="IPR029044">
    <property type="entry name" value="Nucleotide-diphossugar_trans"/>
</dbReference>
<keyword evidence="8" id="KW-0472">Membrane</keyword>
<evidence type="ECO:0000313" key="11">
    <source>
        <dbReference type="Proteomes" id="UP000249419"/>
    </source>
</evidence>
<gene>
    <name evidence="10" type="ORF">PSN13_04287</name>
</gene>
<proteinExistence type="predicted"/>
<keyword evidence="7" id="KW-1133">Transmembrane helix</keyword>
<accession>A0A328NM26</accession>
<evidence type="ECO:0000256" key="5">
    <source>
        <dbReference type="ARBA" id="ARBA00022679"/>
    </source>
</evidence>
<keyword evidence="5" id="KW-0808">Transferase</keyword>
<reference evidence="10 11" key="1">
    <citation type="submission" date="2018-03" db="EMBL/GenBank/DDBJ databases">
        <title>Defining the species Micromonospora saelicesensis and Micromonospora noduli under the framework of genomics.</title>
        <authorList>
            <person name="Riesco R."/>
            <person name="Trujillo M.E."/>
        </authorList>
    </citation>
    <scope>NUCLEOTIDE SEQUENCE [LARGE SCALE GENOMIC DNA]</scope>
    <source>
        <strain evidence="10 11">PSN13</strain>
    </source>
</reference>
<evidence type="ECO:0000256" key="6">
    <source>
        <dbReference type="ARBA" id="ARBA00022692"/>
    </source>
</evidence>
<dbReference type="AlphaFoldDB" id="A0A328NM26"/>
<dbReference type="GO" id="GO:0016757">
    <property type="term" value="F:glycosyltransferase activity"/>
    <property type="evidence" value="ECO:0007669"/>
    <property type="project" value="UniProtKB-KW"/>
</dbReference>